<reference evidence="1" key="1">
    <citation type="journal article" date="2021" name="Environ. Microbiol.">
        <title>Gene family expansions and transcriptome signatures uncover fungal adaptations to wood decay.</title>
        <authorList>
            <person name="Hage H."/>
            <person name="Miyauchi S."/>
            <person name="Viragh M."/>
            <person name="Drula E."/>
            <person name="Min B."/>
            <person name="Chaduli D."/>
            <person name="Navarro D."/>
            <person name="Favel A."/>
            <person name="Norest M."/>
            <person name="Lesage-Meessen L."/>
            <person name="Balint B."/>
            <person name="Merenyi Z."/>
            <person name="de Eugenio L."/>
            <person name="Morin E."/>
            <person name="Martinez A.T."/>
            <person name="Baldrian P."/>
            <person name="Stursova M."/>
            <person name="Martinez M.J."/>
            <person name="Novotny C."/>
            <person name="Magnuson J.K."/>
            <person name="Spatafora J.W."/>
            <person name="Maurice S."/>
            <person name="Pangilinan J."/>
            <person name="Andreopoulos W."/>
            <person name="LaButti K."/>
            <person name="Hundley H."/>
            <person name="Na H."/>
            <person name="Kuo A."/>
            <person name="Barry K."/>
            <person name="Lipzen A."/>
            <person name="Henrissat B."/>
            <person name="Riley R."/>
            <person name="Ahrendt S."/>
            <person name="Nagy L.G."/>
            <person name="Grigoriev I.V."/>
            <person name="Martin F."/>
            <person name="Rosso M.N."/>
        </authorList>
    </citation>
    <scope>NUCLEOTIDE SEQUENCE</scope>
    <source>
        <strain evidence="1">CBS 384.51</strain>
    </source>
</reference>
<sequence>MGPYPYPLSTKPPHTMAYPVSSSHSTWPLNIAACCAPLIRTVPLPLVEVHVESILASTRYASKKILPIYFDLRYHTDLIRRGPVGAGTPSHHSLPSDILRKSASVPKTDALLIMVEYLDQVWEFHLETRGRYPYYLTIEEVFDSLYNFLREPIDDVERQRIRRSHPLIERRCQTAFKDRCAASHCRRQEESEGIRRVDLLPGPLFAGLERKSDGYLWMKTLPI</sequence>
<dbReference type="EMBL" id="MU274914">
    <property type="protein sequence ID" value="KAI0088433.1"/>
    <property type="molecule type" value="Genomic_DNA"/>
</dbReference>
<keyword evidence="2" id="KW-1185">Reference proteome</keyword>
<organism evidence="1 2">
    <name type="scientific">Irpex rosettiformis</name>
    <dbReference type="NCBI Taxonomy" id="378272"/>
    <lineage>
        <taxon>Eukaryota</taxon>
        <taxon>Fungi</taxon>
        <taxon>Dikarya</taxon>
        <taxon>Basidiomycota</taxon>
        <taxon>Agaricomycotina</taxon>
        <taxon>Agaricomycetes</taxon>
        <taxon>Polyporales</taxon>
        <taxon>Irpicaceae</taxon>
        <taxon>Irpex</taxon>
    </lineage>
</organism>
<dbReference type="Proteomes" id="UP001055072">
    <property type="component" value="Unassembled WGS sequence"/>
</dbReference>
<gene>
    <name evidence="1" type="ORF">BDY19DRAFT_906909</name>
</gene>
<accession>A0ACB8U2G4</accession>
<evidence type="ECO:0000313" key="1">
    <source>
        <dbReference type="EMBL" id="KAI0088433.1"/>
    </source>
</evidence>
<name>A0ACB8U2G4_9APHY</name>
<protein>
    <submittedName>
        <fullName evidence="1">Uncharacterized protein</fullName>
    </submittedName>
</protein>
<proteinExistence type="predicted"/>
<evidence type="ECO:0000313" key="2">
    <source>
        <dbReference type="Proteomes" id="UP001055072"/>
    </source>
</evidence>
<comment type="caution">
    <text evidence="1">The sequence shown here is derived from an EMBL/GenBank/DDBJ whole genome shotgun (WGS) entry which is preliminary data.</text>
</comment>